<feature type="domain" description="Peptidase A1" evidence="5">
    <location>
        <begin position="150"/>
        <end position="481"/>
    </location>
</feature>
<dbReference type="PANTHER" id="PTHR13683:SF750">
    <property type="entry name" value="ASPARTYL PROTEASE AED1"/>
    <property type="match status" value="1"/>
</dbReference>
<name>A0A0E0B4H9_9ORYZ</name>
<evidence type="ECO:0000313" key="7">
    <source>
        <dbReference type="Proteomes" id="UP000026961"/>
    </source>
</evidence>
<comment type="similarity">
    <text evidence="1 3">Belongs to the peptidase A1 family.</text>
</comment>
<dbReference type="eggNOG" id="KOG1339">
    <property type="taxonomic scope" value="Eukaryota"/>
</dbReference>
<feature type="active site" evidence="2">
    <location>
        <position position="364"/>
    </location>
</feature>
<evidence type="ECO:0000256" key="1">
    <source>
        <dbReference type="ARBA" id="ARBA00007447"/>
    </source>
</evidence>
<dbReference type="EnsemblPlants" id="OGLUM09G14890.1">
    <property type="protein sequence ID" value="OGLUM09G14890.1"/>
    <property type="gene ID" value="OGLUM09G14890"/>
</dbReference>
<dbReference type="FunFam" id="2.40.70.10:FF:000013">
    <property type="entry name" value="Aspartyl protease AED1"/>
    <property type="match status" value="1"/>
</dbReference>
<dbReference type="InterPro" id="IPR033121">
    <property type="entry name" value="PEPTIDASE_A1"/>
</dbReference>
<evidence type="ECO:0000256" key="3">
    <source>
        <dbReference type="RuleBase" id="RU000454"/>
    </source>
</evidence>
<dbReference type="GO" id="GO:0004190">
    <property type="term" value="F:aspartic-type endopeptidase activity"/>
    <property type="evidence" value="ECO:0007669"/>
    <property type="project" value="UniProtKB-KW"/>
</dbReference>
<feature type="active site" evidence="2">
    <location>
        <position position="168"/>
    </location>
</feature>
<dbReference type="InterPro" id="IPR032861">
    <property type="entry name" value="TAXi_N"/>
</dbReference>
<evidence type="ECO:0000256" key="2">
    <source>
        <dbReference type="PIRSR" id="PIRSR601461-1"/>
    </source>
</evidence>
<evidence type="ECO:0000313" key="6">
    <source>
        <dbReference type="EnsemblPlants" id="OGLUM09G14890.1"/>
    </source>
</evidence>
<sequence>MASSSSLLVRGRAFALVVAVALVAAPRRINGGAAGPAARTNDPNWHVFSVSSLLPSSACTASKAASNSSALGVVHRHGPCSPVQARRRGGGGGAVTHAEILERDQARVDSIHRKVAGAGGAPSVVDPARASEQGVSLPAQRGISLGTGNYVVSVGLGTPAKQYAVIFDTGSDLSWVQCKPCADCYEQQDPLFDPSLSSTYAAVACGAPECQELDASGCSSDSRCRYEVQYGDQSQTDGNLVRDTLTLSASDTLPGFVFGCGDQNAGLFGQVDGLFGLGREKVSLPSQGAPSYGPGFTYCLPSSSSGRGYLSLGGAPPANAQFTALADGATPSFYYIDLVGIKVGGRAIRIPATAFAAAGGTVIDSGTVITRLPPRAYAPLRAAFARSMAQYKKAPALSILDTCYDFTGHRTAQIPTVELAFAGGATVSLDFTGVLYVSKVSQACLAFAPNADDSSIAILGNTQQKTFAVAYDVANQRIGFGAKGCS</sequence>
<feature type="signal peptide" evidence="4">
    <location>
        <begin position="1"/>
        <end position="31"/>
    </location>
</feature>
<dbReference type="SUPFAM" id="SSF50630">
    <property type="entry name" value="Acid proteases"/>
    <property type="match status" value="1"/>
</dbReference>
<dbReference type="InterPro" id="IPR001461">
    <property type="entry name" value="Aspartic_peptidase_A1"/>
</dbReference>
<dbReference type="Proteomes" id="UP000026961">
    <property type="component" value="Chromosome 9"/>
</dbReference>
<accession>A0A0E0B4H9</accession>
<dbReference type="HOGENOM" id="CLU_005738_5_2_1"/>
<dbReference type="STRING" id="40148.A0A0E0B4H9"/>
<keyword evidence="3" id="KW-0378">Hydrolase</keyword>
<dbReference type="PRINTS" id="PR00792">
    <property type="entry name" value="PEPSIN"/>
</dbReference>
<dbReference type="Gramene" id="OGLUM09G14890.1">
    <property type="protein sequence ID" value="OGLUM09G14890.1"/>
    <property type="gene ID" value="OGLUM09G14890"/>
</dbReference>
<dbReference type="AlphaFoldDB" id="A0A0E0B4H9"/>
<dbReference type="Pfam" id="PF14541">
    <property type="entry name" value="TAXi_C"/>
    <property type="match status" value="1"/>
</dbReference>
<reference evidence="6" key="1">
    <citation type="submission" date="2015-04" db="UniProtKB">
        <authorList>
            <consortium name="EnsemblPlants"/>
        </authorList>
    </citation>
    <scope>IDENTIFICATION</scope>
</reference>
<dbReference type="Gene3D" id="2.40.70.10">
    <property type="entry name" value="Acid Proteases"/>
    <property type="match status" value="2"/>
</dbReference>
<dbReference type="GO" id="GO:0006508">
    <property type="term" value="P:proteolysis"/>
    <property type="evidence" value="ECO:0007669"/>
    <property type="project" value="UniProtKB-KW"/>
</dbReference>
<dbReference type="PROSITE" id="PS51767">
    <property type="entry name" value="PEPTIDASE_A1"/>
    <property type="match status" value="1"/>
</dbReference>
<evidence type="ECO:0000259" key="5">
    <source>
        <dbReference type="PROSITE" id="PS51767"/>
    </source>
</evidence>
<proteinExistence type="inferred from homology"/>
<dbReference type="CDD" id="cd05472">
    <property type="entry name" value="cnd41_like"/>
    <property type="match status" value="1"/>
</dbReference>
<keyword evidence="4" id="KW-0732">Signal</keyword>
<organism evidence="6">
    <name type="scientific">Oryza glumipatula</name>
    <dbReference type="NCBI Taxonomy" id="40148"/>
    <lineage>
        <taxon>Eukaryota</taxon>
        <taxon>Viridiplantae</taxon>
        <taxon>Streptophyta</taxon>
        <taxon>Embryophyta</taxon>
        <taxon>Tracheophyta</taxon>
        <taxon>Spermatophyta</taxon>
        <taxon>Magnoliopsida</taxon>
        <taxon>Liliopsida</taxon>
        <taxon>Poales</taxon>
        <taxon>Poaceae</taxon>
        <taxon>BOP clade</taxon>
        <taxon>Oryzoideae</taxon>
        <taxon>Oryzeae</taxon>
        <taxon>Oryzinae</taxon>
        <taxon>Oryza</taxon>
    </lineage>
</organism>
<dbReference type="InterPro" id="IPR032799">
    <property type="entry name" value="TAXi_C"/>
</dbReference>
<dbReference type="PANTHER" id="PTHR13683">
    <property type="entry name" value="ASPARTYL PROTEASES"/>
    <property type="match status" value="1"/>
</dbReference>
<keyword evidence="3" id="KW-0064">Aspartyl protease</keyword>
<keyword evidence="3" id="KW-0645">Protease</keyword>
<protein>
    <recommendedName>
        <fullName evidence="5">Peptidase A1 domain-containing protein</fullName>
    </recommendedName>
</protein>
<keyword evidence="7" id="KW-1185">Reference proteome</keyword>
<dbReference type="Pfam" id="PF14543">
    <property type="entry name" value="TAXi_N"/>
    <property type="match status" value="1"/>
</dbReference>
<dbReference type="InterPro" id="IPR033873">
    <property type="entry name" value="CND41-like"/>
</dbReference>
<dbReference type="FunFam" id="2.40.70.10:FF:000031">
    <property type="entry name" value="Aspartyl protease AED1"/>
    <property type="match status" value="1"/>
</dbReference>
<dbReference type="PROSITE" id="PS00141">
    <property type="entry name" value="ASP_PROTEASE"/>
    <property type="match status" value="1"/>
</dbReference>
<dbReference type="InterPro" id="IPR001969">
    <property type="entry name" value="Aspartic_peptidase_AS"/>
</dbReference>
<evidence type="ECO:0000256" key="4">
    <source>
        <dbReference type="SAM" id="SignalP"/>
    </source>
</evidence>
<reference evidence="6" key="2">
    <citation type="submission" date="2018-05" db="EMBL/GenBank/DDBJ databases">
        <title>OgluRS3 (Oryza glumaepatula Reference Sequence Version 3).</title>
        <authorList>
            <person name="Zhang J."/>
            <person name="Kudrna D."/>
            <person name="Lee S."/>
            <person name="Talag J."/>
            <person name="Welchert J."/>
            <person name="Wing R.A."/>
        </authorList>
    </citation>
    <scope>NUCLEOTIDE SEQUENCE [LARGE SCALE GENOMIC DNA]</scope>
</reference>
<dbReference type="InterPro" id="IPR021109">
    <property type="entry name" value="Peptidase_aspartic_dom_sf"/>
</dbReference>
<feature type="chain" id="PRO_5002354135" description="Peptidase A1 domain-containing protein" evidence="4">
    <location>
        <begin position="32"/>
        <end position="486"/>
    </location>
</feature>